<organism evidence="2 3">
    <name type="scientific">Polarella glacialis</name>
    <name type="common">Dinoflagellate</name>
    <dbReference type="NCBI Taxonomy" id="89957"/>
    <lineage>
        <taxon>Eukaryota</taxon>
        <taxon>Sar</taxon>
        <taxon>Alveolata</taxon>
        <taxon>Dinophyceae</taxon>
        <taxon>Suessiales</taxon>
        <taxon>Suessiaceae</taxon>
        <taxon>Polarella</taxon>
    </lineage>
</organism>
<dbReference type="Proteomes" id="UP000626109">
    <property type="component" value="Unassembled WGS sequence"/>
</dbReference>
<feature type="compositionally biased region" description="Acidic residues" evidence="1">
    <location>
        <begin position="99"/>
        <end position="111"/>
    </location>
</feature>
<evidence type="ECO:0000256" key="1">
    <source>
        <dbReference type="SAM" id="MobiDB-lite"/>
    </source>
</evidence>
<gene>
    <name evidence="2" type="ORF">PGLA2088_LOCUS44450</name>
</gene>
<dbReference type="AlphaFoldDB" id="A0A813LM71"/>
<feature type="non-terminal residue" evidence="2">
    <location>
        <position position="111"/>
    </location>
</feature>
<accession>A0A813LM71</accession>
<comment type="caution">
    <text evidence="2">The sequence shown here is derived from an EMBL/GenBank/DDBJ whole genome shotgun (WGS) entry which is preliminary data.</text>
</comment>
<reference evidence="2" key="1">
    <citation type="submission" date="2021-02" db="EMBL/GenBank/DDBJ databases">
        <authorList>
            <person name="Dougan E. K."/>
            <person name="Rhodes N."/>
            <person name="Thang M."/>
            <person name="Chan C."/>
        </authorList>
    </citation>
    <scope>NUCLEOTIDE SEQUENCE</scope>
</reference>
<sequence length="111" mass="10987">VPGSAATVAALRGALGVAGSPERGPASPRVAPVPAGDLLLLSADSPSKGTGGNTGSIHDLGPWACRMPSSPPAVSRGNRDVSPSDDDDVGCASPPGDEEHTEDDEEEASCE</sequence>
<protein>
    <submittedName>
        <fullName evidence="2">Uncharacterized protein</fullName>
    </submittedName>
</protein>
<proteinExistence type="predicted"/>
<evidence type="ECO:0000313" key="2">
    <source>
        <dbReference type="EMBL" id="CAE8726326.1"/>
    </source>
</evidence>
<evidence type="ECO:0000313" key="3">
    <source>
        <dbReference type="Proteomes" id="UP000626109"/>
    </source>
</evidence>
<feature type="non-terminal residue" evidence="2">
    <location>
        <position position="1"/>
    </location>
</feature>
<dbReference type="EMBL" id="CAJNNW010035205">
    <property type="protein sequence ID" value="CAE8726326.1"/>
    <property type="molecule type" value="Genomic_DNA"/>
</dbReference>
<name>A0A813LM71_POLGL</name>
<feature type="region of interest" description="Disordered" evidence="1">
    <location>
        <begin position="40"/>
        <end position="111"/>
    </location>
</feature>